<dbReference type="GO" id="GO:0016020">
    <property type="term" value="C:membrane"/>
    <property type="evidence" value="ECO:0007669"/>
    <property type="project" value="InterPro"/>
</dbReference>
<dbReference type="PANTHER" id="PTHR12715:SF4">
    <property type="entry name" value="EAMA DOMAIN-CONTAINING PROTEIN"/>
    <property type="match status" value="1"/>
</dbReference>
<dbReference type="AlphaFoldDB" id="A0A846WHW9"/>
<organism evidence="4 5">
    <name type="scientific">Gordonia polyisoprenivorans</name>
    <dbReference type="NCBI Taxonomy" id="84595"/>
    <lineage>
        <taxon>Bacteria</taxon>
        <taxon>Bacillati</taxon>
        <taxon>Actinomycetota</taxon>
        <taxon>Actinomycetes</taxon>
        <taxon>Mycobacteriales</taxon>
        <taxon>Gordoniaceae</taxon>
        <taxon>Gordonia</taxon>
    </lineage>
</organism>
<gene>
    <name evidence="4" type="ORF">HGA05_03695</name>
</gene>
<feature type="domain" description="EamA" evidence="3">
    <location>
        <begin position="167"/>
        <end position="300"/>
    </location>
</feature>
<feature type="domain" description="EamA" evidence="3">
    <location>
        <begin position="15"/>
        <end position="156"/>
    </location>
</feature>
<feature type="transmembrane region" description="Helical" evidence="2">
    <location>
        <begin position="166"/>
        <end position="185"/>
    </location>
</feature>
<dbReference type="PANTHER" id="PTHR12715">
    <property type="entry name" value="TRANSPORTER, DRUG/METABOLITE EXPORTER FAMILY"/>
    <property type="match status" value="1"/>
</dbReference>
<evidence type="ECO:0000313" key="4">
    <source>
        <dbReference type="EMBL" id="NKY00669.1"/>
    </source>
</evidence>
<feature type="transmembrane region" description="Helical" evidence="2">
    <location>
        <begin position="83"/>
        <end position="105"/>
    </location>
</feature>
<feature type="transmembrane region" description="Helical" evidence="2">
    <location>
        <begin position="111"/>
        <end position="134"/>
    </location>
</feature>
<feature type="transmembrane region" description="Helical" evidence="2">
    <location>
        <begin position="141"/>
        <end position="160"/>
    </location>
</feature>
<evidence type="ECO:0000256" key="1">
    <source>
        <dbReference type="ARBA" id="ARBA00007362"/>
    </source>
</evidence>
<feature type="transmembrane region" description="Helical" evidence="2">
    <location>
        <begin position="12"/>
        <end position="32"/>
    </location>
</feature>
<feature type="transmembrane region" description="Helical" evidence="2">
    <location>
        <begin position="258"/>
        <end position="278"/>
    </location>
</feature>
<keyword evidence="2" id="KW-0472">Membrane</keyword>
<accession>A0A846WHW9</accession>
<feature type="transmembrane region" description="Helical" evidence="2">
    <location>
        <begin position="197"/>
        <end position="218"/>
    </location>
</feature>
<evidence type="ECO:0000259" key="3">
    <source>
        <dbReference type="Pfam" id="PF00892"/>
    </source>
</evidence>
<feature type="transmembrane region" description="Helical" evidence="2">
    <location>
        <begin position="230"/>
        <end position="251"/>
    </location>
</feature>
<evidence type="ECO:0000313" key="5">
    <source>
        <dbReference type="Proteomes" id="UP000563898"/>
    </source>
</evidence>
<keyword evidence="2" id="KW-0812">Transmembrane</keyword>
<name>A0A846WHW9_9ACTN</name>
<dbReference type="RefSeq" id="WP_006369474.1">
    <property type="nucleotide sequence ID" value="NZ_CP085887.1"/>
</dbReference>
<feature type="transmembrane region" description="Helical" evidence="2">
    <location>
        <begin position="38"/>
        <end position="62"/>
    </location>
</feature>
<dbReference type="EMBL" id="JAAXPC010000002">
    <property type="protein sequence ID" value="NKY00669.1"/>
    <property type="molecule type" value="Genomic_DNA"/>
</dbReference>
<feature type="transmembrane region" description="Helical" evidence="2">
    <location>
        <begin position="284"/>
        <end position="304"/>
    </location>
</feature>
<comment type="similarity">
    <text evidence="1">Belongs to the EamA transporter family.</text>
</comment>
<dbReference type="InterPro" id="IPR037185">
    <property type="entry name" value="EmrE-like"/>
</dbReference>
<dbReference type="Gene3D" id="1.10.3730.20">
    <property type="match status" value="2"/>
</dbReference>
<sequence>MENMTFGSRTLNLPALAALTTVTLWALSFIAIRSAGHAFSPGVLAVGRLAVAVVALAVIVAIAGMKARRGVRRSAFRPPRGRALVLVLAYGVAWFGVYSVVLNWAERHIDAGTASLLVNFAPILVAVFAGLFLGEGFSTQLSVGIAIAFAGVVLITFGGGGAHADWLGVGLGLLAAVLYATGVLLQKVALATVDALTATFWGAVAGLVVTLPFVPAAIGEVASASAADLAWMVFLGVGPTAIAFTTWAYALSRTDAGAMAATTLVVPALVIVLSWLLLSEIPTPLRIVGGVLCLLGVALTRGLIKIPGGRRSVVGGRPIVERELEECEVKP</sequence>
<dbReference type="InterPro" id="IPR000620">
    <property type="entry name" value="EamA_dom"/>
</dbReference>
<protein>
    <submittedName>
        <fullName evidence="4">DMT family transporter</fullName>
    </submittedName>
</protein>
<keyword evidence="2" id="KW-1133">Transmembrane helix</keyword>
<dbReference type="SUPFAM" id="SSF103481">
    <property type="entry name" value="Multidrug resistance efflux transporter EmrE"/>
    <property type="match status" value="2"/>
</dbReference>
<dbReference type="Proteomes" id="UP000563898">
    <property type="component" value="Unassembled WGS sequence"/>
</dbReference>
<proteinExistence type="inferred from homology"/>
<dbReference type="InterPro" id="IPR052756">
    <property type="entry name" value="Alkyne_AA_exporter"/>
</dbReference>
<reference evidence="4 5" key="1">
    <citation type="submission" date="2020-04" db="EMBL/GenBank/DDBJ databases">
        <title>MicrobeNet Type strains.</title>
        <authorList>
            <person name="Nicholson A.C."/>
        </authorList>
    </citation>
    <scope>NUCLEOTIDE SEQUENCE [LARGE SCALE GENOMIC DNA]</scope>
    <source>
        <strain evidence="4 5">ATCC BAA-14</strain>
    </source>
</reference>
<comment type="caution">
    <text evidence="4">The sequence shown here is derived from an EMBL/GenBank/DDBJ whole genome shotgun (WGS) entry which is preliminary data.</text>
</comment>
<dbReference type="Pfam" id="PF00892">
    <property type="entry name" value="EamA"/>
    <property type="match status" value="2"/>
</dbReference>
<evidence type="ECO:0000256" key="2">
    <source>
        <dbReference type="SAM" id="Phobius"/>
    </source>
</evidence>